<feature type="region of interest" description="Disordered" evidence="1">
    <location>
        <begin position="162"/>
        <end position="183"/>
    </location>
</feature>
<dbReference type="Proteomes" id="UP000323454">
    <property type="component" value="Unassembled WGS sequence"/>
</dbReference>
<dbReference type="PANTHER" id="PTHR33164">
    <property type="entry name" value="TRANSCRIPTIONAL REGULATOR, MARR FAMILY"/>
    <property type="match status" value="1"/>
</dbReference>
<reference evidence="3 4" key="1">
    <citation type="submission" date="2019-09" db="EMBL/GenBank/DDBJ databases">
        <title>Goodfellowia gen. nov., a new genus of the Pseudonocardineae related to Actinoalloteichus, containing Goodfellowia coeruleoviolacea gen. nov., comb. nov. gen. nov., comb. nov.</title>
        <authorList>
            <person name="Labeda D."/>
        </authorList>
    </citation>
    <scope>NUCLEOTIDE SEQUENCE [LARGE SCALE GENOMIC DNA]</scope>
    <source>
        <strain evidence="3 4">AN110305</strain>
    </source>
</reference>
<reference evidence="3 4" key="2">
    <citation type="submission" date="2019-09" db="EMBL/GenBank/DDBJ databases">
        <authorList>
            <person name="Jin C."/>
        </authorList>
    </citation>
    <scope>NUCLEOTIDE SEQUENCE [LARGE SCALE GENOMIC DNA]</scope>
    <source>
        <strain evidence="3 4">AN110305</strain>
    </source>
</reference>
<dbReference type="OrthoDB" id="3237509at2"/>
<accession>A0A5B2X8A0</accession>
<dbReference type="Pfam" id="PF12802">
    <property type="entry name" value="MarR_2"/>
    <property type="match status" value="1"/>
</dbReference>
<sequence>MTAQPDRVDELLDAWRAELPDVLYPTSELTKRVLVLAAALDEATRRELPALGITVAEFDVLVSLRRAGAPYRMKPNQLARGLLLSSGGTSNVTNHLVANGLVVREADPDDGRSTWVRLTPDGVALAERAVSASSAAHAAVFANVPGDVVEVATGALRAVCAGAASTSPPQPAPARNARNRRAG</sequence>
<dbReference type="GO" id="GO:0003700">
    <property type="term" value="F:DNA-binding transcription factor activity"/>
    <property type="evidence" value="ECO:0007669"/>
    <property type="project" value="InterPro"/>
</dbReference>
<dbReference type="PROSITE" id="PS50995">
    <property type="entry name" value="HTH_MARR_2"/>
    <property type="match status" value="1"/>
</dbReference>
<organism evidence="3 4">
    <name type="scientific">Solihabitans fulvus</name>
    <dbReference type="NCBI Taxonomy" id="1892852"/>
    <lineage>
        <taxon>Bacteria</taxon>
        <taxon>Bacillati</taxon>
        <taxon>Actinomycetota</taxon>
        <taxon>Actinomycetes</taxon>
        <taxon>Pseudonocardiales</taxon>
        <taxon>Pseudonocardiaceae</taxon>
        <taxon>Solihabitans</taxon>
    </lineage>
</organism>
<dbReference type="InterPro" id="IPR036390">
    <property type="entry name" value="WH_DNA-bd_sf"/>
</dbReference>
<dbReference type="RefSeq" id="WP_149851389.1">
    <property type="nucleotide sequence ID" value="NZ_VUOB01000038.1"/>
</dbReference>
<dbReference type="AlphaFoldDB" id="A0A5B2X8A0"/>
<evidence type="ECO:0000259" key="2">
    <source>
        <dbReference type="PROSITE" id="PS50995"/>
    </source>
</evidence>
<dbReference type="SUPFAM" id="SSF46785">
    <property type="entry name" value="Winged helix' DNA-binding domain"/>
    <property type="match status" value="1"/>
</dbReference>
<evidence type="ECO:0000313" key="4">
    <source>
        <dbReference type="Proteomes" id="UP000323454"/>
    </source>
</evidence>
<comment type="caution">
    <text evidence="3">The sequence shown here is derived from an EMBL/GenBank/DDBJ whole genome shotgun (WGS) entry which is preliminary data.</text>
</comment>
<proteinExistence type="predicted"/>
<keyword evidence="4" id="KW-1185">Reference proteome</keyword>
<dbReference type="InterPro" id="IPR036388">
    <property type="entry name" value="WH-like_DNA-bd_sf"/>
</dbReference>
<name>A0A5B2X8A0_9PSEU</name>
<feature type="domain" description="HTH marR-type" evidence="2">
    <location>
        <begin position="26"/>
        <end position="161"/>
    </location>
</feature>
<dbReference type="EMBL" id="VUOB01000038">
    <property type="protein sequence ID" value="KAA2259475.1"/>
    <property type="molecule type" value="Genomic_DNA"/>
</dbReference>
<dbReference type="InterPro" id="IPR000835">
    <property type="entry name" value="HTH_MarR-typ"/>
</dbReference>
<dbReference type="SMART" id="SM00347">
    <property type="entry name" value="HTH_MARR"/>
    <property type="match status" value="1"/>
</dbReference>
<evidence type="ECO:0000256" key="1">
    <source>
        <dbReference type="SAM" id="MobiDB-lite"/>
    </source>
</evidence>
<dbReference type="PANTHER" id="PTHR33164:SF104">
    <property type="entry name" value="TRANSCRIPTIONAL REGULATORY PROTEIN"/>
    <property type="match status" value="1"/>
</dbReference>
<evidence type="ECO:0000313" key="3">
    <source>
        <dbReference type="EMBL" id="KAA2259475.1"/>
    </source>
</evidence>
<protein>
    <submittedName>
        <fullName evidence="3">MarR family transcriptional regulator</fullName>
    </submittedName>
</protein>
<dbReference type="InterPro" id="IPR039422">
    <property type="entry name" value="MarR/SlyA-like"/>
</dbReference>
<gene>
    <name evidence="3" type="ORF">F0L68_21315</name>
</gene>
<dbReference type="Gene3D" id="1.10.10.10">
    <property type="entry name" value="Winged helix-like DNA-binding domain superfamily/Winged helix DNA-binding domain"/>
    <property type="match status" value="1"/>
</dbReference>
<dbReference type="GO" id="GO:0006950">
    <property type="term" value="P:response to stress"/>
    <property type="evidence" value="ECO:0007669"/>
    <property type="project" value="TreeGrafter"/>
</dbReference>